<keyword evidence="1" id="KW-0962">Peroxisome biogenesis</keyword>
<evidence type="ECO:0000313" key="6">
    <source>
        <dbReference type="EMBL" id="PMB72090.1"/>
    </source>
</evidence>
<dbReference type="GO" id="GO:0005778">
    <property type="term" value="C:peroxisomal membrane"/>
    <property type="evidence" value="ECO:0007669"/>
    <property type="project" value="UniProtKB-SubCell"/>
</dbReference>
<reference evidence="6 7" key="1">
    <citation type="journal article" date="2016" name="Appl. Microbiol. Biotechnol.">
        <title>Characterization of T-DNA insertion mutants with decreased virulence in the entomopathogenic fungus Beauveria bassiana JEF-007.</title>
        <authorList>
            <person name="Kim S."/>
            <person name="Lee S.J."/>
            <person name="Nai Y.S."/>
            <person name="Yu J.S."/>
            <person name="Lee M.R."/>
            <person name="Yang Y.T."/>
            <person name="Kim J.S."/>
        </authorList>
    </citation>
    <scope>NUCLEOTIDE SEQUENCE [LARGE SCALE GENOMIC DNA]</scope>
    <source>
        <strain evidence="6 7">JEF-007</strain>
    </source>
</reference>
<keyword evidence="2" id="KW-0472">Membrane</keyword>
<organism evidence="6 7">
    <name type="scientific">Beauveria bassiana</name>
    <name type="common">White muscardine disease fungus</name>
    <name type="synonym">Tritirachium shiotae</name>
    <dbReference type="NCBI Taxonomy" id="176275"/>
    <lineage>
        <taxon>Eukaryota</taxon>
        <taxon>Fungi</taxon>
        <taxon>Dikarya</taxon>
        <taxon>Ascomycota</taxon>
        <taxon>Pezizomycotina</taxon>
        <taxon>Sordariomycetes</taxon>
        <taxon>Hypocreomycetidae</taxon>
        <taxon>Hypocreales</taxon>
        <taxon>Cordycipitaceae</taxon>
        <taxon>Beauveria</taxon>
    </lineage>
</organism>
<dbReference type="Proteomes" id="UP000235728">
    <property type="component" value="Unassembled WGS sequence"/>
</dbReference>
<evidence type="ECO:0008006" key="8">
    <source>
        <dbReference type="Google" id="ProtNLM"/>
    </source>
</evidence>
<evidence type="ECO:0000256" key="3">
    <source>
        <dbReference type="ARBA" id="ARBA00023140"/>
    </source>
</evidence>
<keyword evidence="3" id="KW-0576">Peroxisome</keyword>
<dbReference type="PANTHER" id="PTHR12652:SF23">
    <property type="entry name" value="MICROBODY (PEROXISOME) PROLIFERATION PROTEIN PEROXIN 11B (EUROFUNG)"/>
    <property type="match status" value="1"/>
</dbReference>
<evidence type="ECO:0000313" key="7">
    <source>
        <dbReference type="Proteomes" id="UP000235728"/>
    </source>
</evidence>
<feature type="region of interest" description="Disordered" evidence="5">
    <location>
        <begin position="179"/>
        <end position="227"/>
    </location>
</feature>
<dbReference type="Pfam" id="PF05648">
    <property type="entry name" value="PEX11"/>
    <property type="match status" value="1"/>
</dbReference>
<evidence type="ECO:0000256" key="4">
    <source>
        <dbReference type="ARBA" id="ARBA00046271"/>
    </source>
</evidence>
<dbReference type="PANTHER" id="PTHR12652">
    <property type="entry name" value="PEROXISOMAL BIOGENESIS FACTOR 11"/>
    <property type="match status" value="1"/>
</dbReference>
<proteinExistence type="predicted"/>
<dbReference type="EMBL" id="MRVG01000002">
    <property type="protein sequence ID" value="PMB72090.1"/>
    <property type="molecule type" value="Genomic_DNA"/>
</dbReference>
<name>A0A2N6NXT8_BEABA</name>
<evidence type="ECO:0000256" key="5">
    <source>
        <dbReference type="SAM" id="MobiDB-lite"/>
    </source>
</evidence>
<comment type="subcellular location">
    <subcellularLocation>
        <location evidence="4">Peroxisome membrane</location>
    </subcellularLocation>
</comment>
<gene>
    <name evidence="6" type="ORF">BM221_002190</name>
</gene>
<sequence length="289" mass="31713">MAKTVDTFIAFGADIFALERMMRLLQAIALILTSYTSLLALLQPPSAGAAQHLATRATLLALQDWLNVTRRSLRTFWFLRAFDSSYARFRQAGPLLGAEALLDVVAGSLLGVFGLLETATLPDMLGIPGLAVFGPGPARRLNEQAQLCWLLALLAAVLAAGVRVCQLWAERAVPAPADFGEGKEKEEKEEGEEEEEEVKGGKDGLVKKKKKKREVQEKRRRDKEEAARKTKAEIAALSVKMVNDTLDMVIPANFCGWSNFHPGQVGVAMAVTSWITLRGHWERCGRAVQ</sequence>
<dbReference type="InterPro" id="IPR008733">
    <property type="entry name" value="PEX11"/>
</dbReference>
<dbReference type="OMA" id="MFFTTFT"/>
<protein>
    <recommendedName>
        <fullName evidence="8">AoPex11B-like protein</fullName>
    </recommendedName>
</protein>
<feature type="compositionally biased region" description="Basic and acidic residues" evidence="5">
    <location>
        <begin position="214"/>
        <end position="227"/>
    </location>
</feature>
<dbReference type="AlphaFoldDB" id="A0A2N6NXT8"/>
<comment type="caution">
    <text evidence="6">The sequence shown here is derived from an EMBL/GenBank/DDBJ whole genome shotgun (WGS) entry which is preliminary data.</text>
</comment>
<dbReference type="GO" id="GO:0016559">
    <property type="term" value="P:peroxisome fission"/>
    <property type="evidence" value="ECO:0007669"/>
    <property type="project" value="InterPro"/>
</dbReference>
<accession>A0A2N6NXT8</accession>
<evidence type="ECO:0000256" key="1">
    <source>
        <dbReference type="ARBA" id="ARBA00022593"/>
    </source>
</evidence>
<evidence type="ECO:0000256" key="2">
    <source>
        <dbReference type="ARBA" id="ARBA00023136"/>
    </source>
</evidence>